<dbReference type="Pfam" id="PF00468">
    <property type="entry name" value="Ribosomal_L34"/>
    <property type="match status" value="1"/>
</dbReference>
<evidence type="ECO:0000256" key="3">
    <source>
        <dbReference type="ARBA" id="ARBA00023274"/>
    </source>
</evidence>
<keyword evidence="2 5" id="KW-0689">Ribosomal protein</keyword>
<evidence type="ECO:0000256" key="6">
    <source>
        <dbReference type="SAM" id="MobiDB-lite"/>
    </source>
</evidence>
<dbReference type="InterPro" id="IPR020939">
    <property type="entry name" value="Ribosomal_bL34_CS"/>
</dbReference>
<gene>
    <name evidence="5 7" type="primary">rpmH</name>
    <name evidence="7" type="ORF">NCTC9836_02967</name>
</gene>
<evidence type="ECO:0000256" key="5">
    <source>
        <dbReference type="HAMAP-Rule" id="MF_00391"/>
    </source>
</evidence>
<dbReference type="Gene3D" id="1.10.287.3980">
    <property type="match status" value="1"/>
</dbReference>
<keyword evidence="8" id="KW-1185">Reference proteome</keyword>
<feature type="compositionally biased region" description="Basic residues" evidence="6">
    <location>
        <begin position="52"/>
        <end position="66"/>
    </location>
</feature>
<protein>
    <recommendedName>
        <fullName evidence="4 5">Large ribosomal subunit protein bL34</fullName>
    </recommendedName>
</protein>
<name>A0A381JBG0_9CLOT</name>
<dbReference type="HAMAP" id="MF_00391">
    <property type="entry name" value="Ribosomal_bL34"/>
    <property type="match status" value="1"/>
</dbReference>
<dbReference type="NCBIfam" id="TIGR01030">
    <property type="entry name" value="rpmH_bact"/>
    <property type="match status" value="1"/>
</dbReference>
<dbReference type="Proteomes" id="UP000254664">
    <property type="component" value="Unassembled WGS sequence"/>
</dbReference>
<evidence type="ECO:0000256" key="2">
    <source>
        <dbReference type="ARBA" id="ARBA00022980"/>
    </source>
</evidence>
<sequence>MYMSMITNTLLYIRIDEGGVVSMFMTYQPKKRQRKREHGFRKRMRTLSGRKVLQRRRQKGRAKLSA</sequence>
<dbReference type="GO" id="GO:0003735">
    <property type="term" value="F:structural constituent of ribosome"/>
    <property type="evidence" value="ECO:0007669"/>
    <property type="project" value="InterPro"/>
</dbReference>
<dbReference type="FunFam" id="1.10.287.3980:FF:000001">
    <property type="entry name" value="Mitochondrial ribosomal protein L34"/>
    <property type="match status" value="1"/>
</dbReference>
<keyword evidence="3 5" id="KW-0687">Ribonucleoprotein</keyword>
<dbReference type="GO" id="GO:0006412">
    <property type="term" value="P:translation"/>
    <property type="evidence" value="ECO:0007669"/>
    <property type="project" value="UniProtKB-UniRule"/>
</dbReference>
<evidence type="ECO:0000256" key="1">
    <source>
        <dbReference type="ARBA" id="ARBA00010111"/>
    </source>
</evidence>
<dbReference type="InterPro" id="IPR000271">
    <property type="entry name" value="Ribosomal_bL34"/>
</dbReference>
<dbReference type="GO" id="GO:1990904">
    <property type="term" value="C:ribonucleoprotein complex"/>
    <property type="evidence" value="ECO:0007669"/>
    <property type="project" value="UniProtKB-KW"/>
</dbReference>
<evidence type="ECO:0000313" key="8">
    <source>
        <dbReference type="Proteomes" id="UP000254664"/>
    </source>
</evidence>
<dbReference type="PANTHER" id="PTHR14503:SF4">
    <property type="entry name" value="LARGE RIBOSOMAL SUBUNIT PROTEIN BL34M"/>
    <property type="match status" value="1"/>
</dbReference>
<proteinExistence type="inferred from homology"/>
<evidence type="ECO:0000313" key="7">
    <source>
        <dbReference type="EMBL" id="SUY48551.1"/>
    </source>
</evidence>
<accession>A0A381JBG0</accession>
<dbReference type="AlphaFoldDB" id="A0A381JBG0"/>
<evidence type="ECO:0000256" key="4">
    <source>
        <dbReference type="ARBA" id="ARBA00035177"/>
    </source>
</evidence>
<dbReference type="PROSITE" id="PS00784">
    <property type="entry name" value="RIBOSOMAL_L34"/>
    <property type="match status" value="1"/>
</dbReference>
<dbReference type="EMBL" id="UFWZ01000001">
    <property type="protein sequence ID" value="SUY48551.1"/>
    <property type="molecule type" value="Genomic_DNA"/>
</dbReference>
<comment type="similarity">
    <text evidence="1 5">Belongs to the bacterial ribosomal protein bL34 family.</text>
</comment>
<feature type="region of interest" description="Disordered" evidence="6">
    <location>
        <begin position="31"/>
        <end position="66"/>
    </location>
</feature>
<dbReference type="PANTHER" id="PTHR14503">
    <property type="entry name" value="MITOCHONDRIAL RIBOSOMAL PROTEIN 34 FAMILY MEMBER"/>
    <property type="match status" value="1"/>
</dbReference>
<organism evidence="7 8">
    <name type="scientific">Clostridium putrefaciens</name>
    <dbReference type="NCBI Taxonomy" id="99675"/>
    <lineage>
        <taxon>Bacteria</taxon>
        <taxon>Bacillati</taxon>
        <taxon>Bacillota</taxon>
        <taxon>Clostridia</taxon>
        <taxon>Eubacteriales</taxon>
        <taxon>Clostridiaceae</taxon>
        <taxon>Clostridium</taxon>
    </lineage>
</organism>
<reference evidence="7 8" key="1">
    <citation type="submission" date="2018-06" db="EMBL/GenBank/DDBJ databases">
        <authorList>
            <consortium name="Pathogen Informatics"/>
            <person name="Doyle S."/>
        </authorList>
    </citation>
    <scope>NUCLEOTIDE SEQUENCE [LARGE SCALE GENOMIC DNA]</scope>
    <source>
        <strain evidence="7 8">NCTC9836</strain>
    </source>
</reference>
<dbReference type="GO" id="GO:0005840">
    <property type="term" value="C:ribosome"/>
    <property type="evidence" value="ECO:0007669"/>
    <property type="project" value="UniProtKB-KW"/>
</dbReference>
<feature type="compositionally biased region" description="Basic residues" evidence="6">
    <location>
        <begin position="31"/>
        <end position="45"/>
    </location>
</feature>